<dbReference type="PANTHER" id="PTHR30036:SF7">
    <property type="entry name" value="ABC TRANSPORTER PERIPLASMIC-BINDING PROTEIN YPHF"/>
    <property type="match status" value="1"/>
</dbReference>
<dbReference type="EMBL" id="AECV01000009">
    <property type="protein sequence ID" value="EFW30095.1"/>
    <property type="molecule type" value="Genomic_DNA"/>
</dbReference>
<dbReference type="GO" id="GO:0030288">
    <property type="term" value="C:outer membrane-bounded periplasmic space"/>
    <property type="evidence" value="ECO:0007669"/>
    <property type="project" value="TreeGrafter"/>
</dbReference>
<keyword evidence="6" id="KW-1185">Reference proteome</keyword>
<dbReference type="PANTHER" id="PTHR30036">
    <property type="entry name" value="D-XYLOSE-BINDING PERIPLASMIC PROTEIN"/>
    <property type="match status" value="1"/>
</dbReference>
<evidence type="ECO:0000256" key="3">
    <source>
        <dbReference type="SAM" id="SignalP"/>
    </source>
</evidence>
<dbReference type="HOGENOM" id="CLU_037628_3_0_9"/>
<reference evidence="5 6" key="1">
    <citation type="submission" date="2010-08" db="EMBL/GenBank/DDBJ databases">
        <authorList>
            <person name="Weinstock G."/>
            <person name="Sodergren E."/>
            <person name="Clifton S."/>
            <person name="Fulton L."/>
            <person name="Fulton B."/>
            <person name="Courtney L."/>
            <person name="Fronick C."/>
            <person name="Harrison M."/>
            <person name="Strong C."/>
            <person name="Farmer C."/>
            <person name="Delahaunty K."/>
            <person name="Markovic C."/>
            <person name="Hall O."/>
            <person name="Minx P."/>
            <person name="Tomlinson C."/>
            <person name="Mitreva M."/>
            <person name="Hou S."/>
            <person name="Chen J."/>
            <person name="Wollam A."/>
            <person name="Pepin K.H."/>
            <person name="Johnson M."/>
            <person name="Bhonagiri V."/>
            <person name="Zhang X."/>
            <person name="Suruliraj S."/>
            <person name="Warren W."/>
            <person name="Chinwalla A."/>
            <person name="Mardis E.R."/>
            <person name="Wilson R.K."/>
        </authorList>
    </citation>
    <scope>NUCLEOTIDE SEQUENCE [LARGE SCALE GENOMIC DNA]</scope>
    <source>
        <strain evidence="5 6">F0399</strain>
    </source>
</reference>
<dbReference type="CDD" id="cd20001">
    <property type="entry name" value="PBP1_LsrB_Quorum_Sensing-like"/>
    <property type="match status" value="1"/>
</dbReference>
<gene>
    <name evidence="5" type="ORF">HMPREF9555_00725</name>
</gene>
<keyword evidence="3" id="KW-0732">Signal</keyword>
<protein>
    <recommendedName>
        <fullName evidence="4">Periplasmic binding protein domain-containing protein</fullName>
    </recommendedName>
</protein>
<evidence type="ECO:0000313" key="6">
    <source>
        <dbReference type="Proteomes" id="UP000004633"/>
    </source>
</evidence>
<comment type="caution">
    <text evidence="5">The sequence shown here is derived from an EMBL/GenBank/DDBJ whole genome shotgun (WGS) entry which is preliminary data.</text>
</comment>
<evidence type="ECO:0000259" key="4">
    <source>
        <dbReference type="Pfam" id="PF13407"/>
    </source>
</evidence>
<comment type="subcellular location">
    <subcellularLocation>
        <location evidence="1">Cell envelope</location>
    </subcellularLocation>
</comment>
<dbReference type="InterPro" id="IPR050555">
    <property type="entry name" value="Bact_Solute-Bind_Prot2"/>
</dbReference>
<dbReference type="Gene3D" id="3.40.50.2300">
    <property type="match status" value="2"/>
</dbReference>
<dbReference type="SUPFAM" id="SSF53822">
    <property type="entry name" value="Periplasmic binding protein-like I"/>
    <property type="match status" value="1"/>
</dbReference>
<comment type="similarity">
    <text evidence="2">Belongs to the bacterial solute-binding protein 2 family.</text>
</comment>
<dbReference type="RefSeq" id="WP_009349404.1">
    <property type="nucleotide sequence ID" value="NZ_GL638132.1"/>
</dbReference>
<feature type="signal peptide" evidence="3">
    <location>
        <begin position="1"/>
        <end position="22"/>
    </location>
</feature>
<dbReference type="PROSITE" id="PS51257">
    <property type="entry name" value="PROKAR_LIPOPROTEIN"/>
    <property type="match status" value="1"/>
</dbReference>
<evidence type="ECO:0000256" key="2">
    <source>
        <dbReference type="ARBA" id="ARBA00007639"/>
    </source>
</evidence>
<dbReference type="Pfam" id="PF13407">
    <property type="entry name" value="Peripla_BP_4"/>
    <property type="match status" value="1"/>
</dbReference>
<feature type="domain" description="Periplasmic binding protein" evidence="4">
    <location>
        <begin position="59"/>
        <end position="317"/>
    </location>
</feature>
<proteinExistence type="inferred from homology"/>
<evidence type="ECO:0000313" key="5">
    <source>
        <dbReference type="EMBL" id="EFW30095.1"/>
    </source>
</evidence>
<dbReference type="STRING" id="749551.HMPREF9555_00725"/>
<sequence length="361" mass="38513">MKGSKKFAAVAAGLMLCLGVMGCGGGDGGKQTASSGSEVKQVVDASEAAKQGDKKDWKIAVVVKDSSNGWFARMEEGVNQFAADTGINAYQKGPVATDAAQQVQVIQDVINQDIQALCVVPVDPAACDPVLKEARDKGIIVITHEGSTCKNVDYDLEAFNNAGYGAFIMDKLQESMGGKGIYTTMVAHLTNASQNEWANGAVAEQEAKYPGLKLLDNPKRVESENNSEKAYQVAKEVLKSHPEVTGFVGTSSMDTPGVARAINELGLKGKVFVVGTGMPNECRSLIKDGSLSYITLWDPAEAGYAMCVMARRVLEGKPIENGTDLGLKSYSKLIVSKENPHLFMGAGWIAINKDNVDNYNF</sequence>
<dbReference type="InterPro" id="IPR025997">
    <property type="entry name" value="SBP_2_dom"/>
</dbReference>
<organism evidence="5 6">
    <name type="scientific">Selenomonas artemidis F0399</name>
    <dbReference type="NCBI Taxonomy" id="749551"/>
    <lineage>
        <taxon>Bacteria</taxon>
        <taxon>Bacillati</taxon>
        <taxon>Bacillota</taxon>
        <taxon>Negativicutes</taxon>
        <taxon>Selenomonadales</taxon>
        <taxon>Selenomonadaceae</taxon>
        <taxon>Selenomonas</taxon>
    </lineage>
</organism>
<evidence type="ECO:0000256" key="1">
    <source>
        <dbReference type="ARBA" id="ARBA00004196"/>
    </source>
</evidence>
<feature type="chain" id="PRO_5038871317" description="Periplasmic binding protein domain-containing protein" evidence="3">
    <location>
        <begin position="23"/>
        <end position="361"/>
    </location>
</feature>
<dbReference type="GO" id="GO:0030246">
    <property type="term" value="F:carbohydrate binding"/>
    <property type="evidence" value="ECO:0007669"/>
    <property type="project" value="TreeGrafter"/>
</dbReference>
<dbReference type="Proteomes" id="UP000004633">
    <property type="component" value="Unassembled WGS sequence"/>
</dbReference>
<dbReference type="AlphaFoldDB" id="E7N174"/>
<dbReference type="InterPro" id="IPR028082">
    <property type="entry name" value="Peripla_BP_I"/>
</dbReference>
<name>E7N174_9FIRM</name>
<accession>E7N174</accession>